<dbReference type="EMBL" id="NVWI01000006">
    <property type="protein sequence ID" value="PCJ41189.1"/>
    <property type="molecule type" value="Genomic_DNA"/>
</dbReference>
<dbReference type="Proteomes" id="UP000228987">
    <property type="component" value="Unassembled WGS sequence"/>
</dbReference>
<comment type="caution">
    <text evidence="1">The sequence shown here is derived from an EMBL/GenBank/DDBJ whole genome shotgun (WGS) entry which is preliminary data.</text>
</comment>
<evidence type="ECO:0000313" key="2">
    <source>
        <dbReference type="Proteomes" id="UP000228987"/>
    </source>
</evidence>
<reference evidence="2" key="1">
    <citation type="submission" date="2017-08" db="EMBL/GenBank/DDBJ databases">
        <title>A dynamic microbial community with high functional redundancy inhabits the cold, oxic subseafloor aquifer.</title>
        <authorList>
            <person name="Tully B.J."/>
            <person name="Wheat C.G."/>
            <person name="Glazer B.T."/>
            <person name="Huber J.A."/>
        </authorList>
    </citation>
    <scope>NUCLEOTIDE SEQUENCE [LARGE SCALE GENOMIC DNA]</scope>
</reference>
<evidence type="ECO:0000313" key="1">
    <source>
        <dbReference type="EMBL" id="PCJ41189.1"/>
    </source>
</evidence>
<sequence length="192" mass="21326">MIDRRTTLKFGAAGMLGSLANLPAQSLGAISSKARRLPSQAIFDGQYSESRAFAETLESYGATTIDLRGDLGKLWYGQLRSRLLEERKPLFGLTNRLDLFCLEELARDVDMKVSLRFDHLIHQNGFVEHQVAGSSLLRPSIEHLGHKAGFGKTMAELSEFYLTDEPQEVSVQKLTGPYAPLNKTALVTWVIS</sequence>
<name>A0A2A5CBF7_9GAMM</name>
<accession>A0A2A5CBF7</accession>
<dbReference type="AlphaFoldDB" id="A0A2A5CBF7"/>
<organism evidence="1 2">
    <name type="scientific">SAR86 cluster bacterium</name>
    <dbReference type="NCBI Taxonomy" id="2030880"/>
    <lineage>
        <taxon>Bacteria</taxon>
        <taxon>Pseudomonadati</taxon>
        <taxon>Pseudomonadota</taxon>
        <taxon>Gammaproteobacteria</taxon>
        <taxon>SAR86 cluster</taxon>
    </lineage>
</organism>
<proteinExistence type="predicted"/>
<gene>
    <name evidence="1" type="ORF">COA71_09100</name>
</gene>
<protein>
    <submittedName>
        <fullName evidence="1">Uncharacterized protein</fullName>
    </submittedName>
</protein>